<dbReference type="GO" id="GO:0006281">
    <property type="term" value="P:DNA repair"/>
    <property type="evidence" value="ECO:0007669"/>
    <property type="project" value="UniProtKB-KW"/>
</dbReference>
<keyword evidence="1" id="KW-0808">Transferase</keyword>
<keyword evidence="1" id="KW-0833">Ubl conjugation pathway</keyword>
<evidence type="ECO:0000313" key="2">
    <source>
        <dbReference type="EMBL" id="QCD82824.1"/>
    </source>
</evidence>
<proteinExistence type="inferred from homology"/>
<comment type="subunit">
    <text evidence="1">Homotetramer.</text>
</comment>
<dbReference type="GO" id="GO:0016787">
    <property type="term" value="F:hydrolase activity"/>
    <property type="evidence" value="ECO:0007669"/>
    <property type="project" value="InterPro"/>
</dbReference>
<keyword evidence="1" id="KW-0539">Nucleus</keyword>
<dbReference type="Proteomes" id="UP000501690">
    <property type="component" value="Linkage Group LG2"/>
</dbReference>
<dbReference type="SUPFAM" id="SSF56235">
    <property type="entry name" value="N-terminal nucleophile aminohydrolases (Ntn hydrolases)"/>
    <property type="match status" value="1"/>
</dbReference>
<dbReference type="GO" id="GO:0071006">
    <property type="term" value="C:U2-type catalytic step 1 spliceosome"/>
    <property type="evidence" value="ECO:0007669"/>
    <property type="project" value="TreeGrafter"/>
</dbReference>
<organism evidence="2 3">
    <name type="scientific">Vigna unguiculata</name>
    <name type="common">Cowpea</name>
    <dbReference type="NCBI Taxonomy" id="3917"/>
    <lineage>
        <taxon>Eukaryota</taxon>
        <taxon>Viridiplantae</taxon>
        <taxon>Streptophyta</taxon>
        <taxon>Embryophyta</taxon>
        <taxon>Tracheophyta</taxon>
        <taxon>Spermatophyta</taxon>
        <taxon>Magnoliopsida</taxon>
        <taxon>eudicotyledons</taxon>
        <taxon>Gunneridae</taxon>
        <taxon>Pentapetalae</taxon>
        <taxon>rosids</taxon>
        <taxon>fabids</taxon>
        <taxon>Fabales</taxon>
        <taxon>Fabaceae</taxon>
        <taxon>Papilionoideae</taxon>
        <taxon>50 kb inversion clade</taxon>
        <taxon>NPAAA clade</taxon>
        <taxon>indigoferoid/millettioid clade</taxon>
        <taxon>Phaseoleae</taxon>
        <taxon>Vigna</taxon>
    </lineage>
</organism>
<comment type="similarity">
    <text evidence="1">Belongs to the WD repeat PRP19 family.</text>
</comment>
<dbReference type="PANTHER" id="PTHR43995:SF1">
    <property type="entry name" value="PRE-MRNA-PROCESSING FACTOR 19"/>
    <property type="match status" value="1"/>
</dbReference>
<keyword evidence="1" id="KW-0508">mRNA splicing</keyword>
<dbReference type="EMBL" id="CP039346">
    <property type="protein sequence ID" value="QCD82824.1"/>
    <property type="molecule type" value="Genomic_DNA"/>
</dbReference>
<dbReference type="InterPro" id="IPR029055">
    <property type="entry name" value="Ntn_hydrolases_N"/>
</dbReference>
<evidence type="ECO:0000256" key="1">
    <source>
        <dbReference type="RuleBase" id="RU367101"/>
    </source>
</evidence>
<dbReference type="EC" id="2.3.2.27" evidence="1"/>
<dbReference type="UniPathway" id="UPA00143"/>
<dbReference type="GO" id="GO:0061630">
    <property type="term" value="F:ubiquitin protein ligase activity"/>
    <property type="evidence" value="ECO:0007669"/>
    <property type="project" value="UniProtKB-UniRule"/>
</dbReference>
<dbReference type="GO" id="GO:0000398">
    <property type="term" value="P:mRNA splicing, via spliceosome"/>
    <property type="evidence" value="ECO:0007669"/>
    <property type="project" value="InterPro"/>
</dbReference>
<sequence>MPSRSSQITNINPSFAIDDTRLRLHKSVHISPKTNSSTPVAFVTCSKPSSLPFLLTSACSDQFPLDAIVITIQVLEDDSFMNTSIGSNLANDGGREFEAIVMEKNGDFRVVEHDVACRVVARIKNERDEARCLLAQVERKILVFALNASTTNAYVLRNDAEDEDLAPSAKKIHSRISSSIIYELSDCNVVISQQRKKRAM</sequence>
<keyword evidence="1" id="KW-0507">mRNA processing</keyword>
<comment type="function">
    <text evidence="1">Ubiquitin-protein ligase which is mainly involved pre-mRNA splicing and DNA repair. Required for pre-mRNA splicing as component of the spliceosome.</text>
</comment>
<dbReference type="GO" id="GO:0000974">
    <property type="term" value="C:Prp19 complex"/>
    <property type="evidence" value="ECO:0007669"/>
    <property type="project" value="UniProtKB-UniRule"/>
</dbReference>
<name>A0A4D6L2Z5_VIGUN</name>
<gene>
    <name evidence="2" type="ORF">DEO72_LG2g3165</name>
</gene>
<dbReference type="GO" id="GO:0070534">
    <property type="term" value="P:protein K63-linked ubiquitination"/>
    <property type="evidence" value="ECO:0007669"/>
    <property type="project" value="UniProtKB-UniRule"/>
</dbReference>
<keyword evidence="1" id="KW-0747">Spliceosome</keyword>
<dbReference type="InterPro" id="IPR038959">
    <property type="entry name" value="Prp19"/>
</dbReference>
<comment type="pathway">
    <text evidence="1">Protein modification; protein ubiquitination.</text>
</comment>
<dbReference type="AlphaFoldDB" id="A0A4D6L2Z5"/>
<keyword evidence="3" id="KW-1185">Reference proteome</keyword>
<reference evidence="2 3" key="1">
    <citation type="submission" date="2019-04" db="EMBL/GenBank/DDBJ databases">
        <title>An improved genome assembly and genetic linkage map for asparagus bean, Vigna unguiculata ssp. sesquipedialis.</title>
        <authorList>
            <person name="Xia Q."/>
            <person name="Zhang R."/>
            <person name="Dong Y."/>
        </authorList>
    </citation>
    <scope>NUCLEOTIDE SEQUENCE [LARGE SCALE GENOMIC DNA]</scope>
    <source>
        <tissue evidence="2">Leaf</tissue>
    </source>
</reference>
<comment type="catalytic activity">
    <reaction evidence="1">
        <text>S-ubiquitinyl-[E2 ubiquitin-conjugating enzyme]-L-cysteine + [acceptor protein]-L-lysine = [E2 ubiquitin-conjugating enzyme]-L-cysteine + N(6)-ubiquitinyl-[acceptor protein]-L-lysine.</text>
        <dbReference type="EC" id="2.3.2.27"/>
    </reaction>
</comment>
<keyword evidence="1" id="KW-0234">DNA repair</keyword>
<dbReference type="GO" id="GO:0005737">
    <property type="term" value="C:cytoplasm"/>
    <property type="evidence" value="ECO:0007669"/>
    <property type="project" value="TreeGrafter"/>
</dbReference>
<comment type="subcellular location">
    <subcellularLocation>
        <location evidence="1">Nucleus</location>
    </subcellularLocation>
</comment>
<dbReference type="PANTHER" id="PTHR43995">
    <property type="entry name" value="PRE-MRNA-PROCESSING FACTOR 19"/>
    <property type="match status" value="1"/>
</dbReference>
<protein>
    <recommendedName>
        <fullName evidence="1">Pre-mRNA-processing factor 19</fullName>
        <ecNumber evidence="1">2.3.2.27</ecNumber>
    </recommendedName>
</protein>
<accession>A0A4D6L2Z5</accession>
<evidence type="ECO:0000313" key="3">
    <source>
        <dbReference type="Proteomes" id="UP000501690"/>
    </source>
</evidence>
<keyword evidence="1" id="KW-0227">DNA damage</keyword>